<dbReference type="PATRIC" id="fig|1265313.6.peg.1493"/>
<keyword evidence="4" id="KW-1185">Reference proteome</keyword>
<organism evidence="3 4">
    <name type="scientific">Pseudohaliea rubra DSM 19751</name>
    <dbReference type="NCBI Taxonomy" id="1265313"/>
    <lineage>
        <taxon>Bacteria</taxon>
        <taxon>Pseudomonadati</taxon>
        <taxon>Pseudomonadota</taxon>
        <taxon>Gammaproteobacteria</taxon>
        <taxon>Cellvibrionales</taxon>
        <taxon>Halieaceae</taxon>
        <taxon>Pseudohaliea</taxon>
    </lineage>
</organism>
<accession>A0A095VS15</accession>
<feature type="domain" description="DUF4124" evidence="2">
    <location>
        <begin position="24"/>
        <end position="76"/>
    </location>
</feature>
<name>A0A095VS15_9GAMM</name>
<protein>
    <recommendedName>
        <fullName evidence="2">DUF4124 domain-containing protein</fullName>
    </recommendedName>
</protein>
<evidence type="ECO:0000259" key="2">
    <source>
        <dbReference type="Pfam" id="PF13511"/>
    </source>
</evidence>
<sequence>MNTRQPPEVTMHKLVAVLGFLLAYLVSGSALAQQIYRSVDENGNVVFSDQPPAPGQDAEQVELGEMNTAAPLKVRPQPAPAAEEPEPAPEARVSISSPDDENTIAMGPGNFSVSGRTEPALGPGERLQLFMDGEAVGPPQTDASWGLQGVLRGPHDLVIRRVTADGKVLAESDSVRIYVLRPSIR</sequence>
<dbReference type="eggNOG" id="ENOG5032YZ5">
    <property type="taxonomic scope" value="Bacteria"/>
</dbReference>
<feature type="region of interest" description="Disordered" evidence="1">
    <location>
        <begin position="74"/>
        <end position="102"/>
    </location>
</feature>
<dbReference type="RefSeq" id="WP_201771593.1">
    <property type="nucleotide sequence ID" value="NZ_KN234779.1"/>
</dbReference>
<dbReference type="InterPro" id="IPR025392">
    <property type="entry name" value="DUF4124"/>
</dbReference>
<gene>
    <name evidence="3" type="ORF">HRUBRA_01510</name>
</gene>
<dbReference type="Proteomes" id="UP000029640">
    <property type="component" value="Unassembled WGS sequence"/>
</dbReference>
<proteinExistence type="predicted"/>
<reference evidence="3 4" key="1">
    <citation type="journal article" date="2014" name="Genome Announc.">
        <title>Genome Sequence of Gammaproteobacterial Pseudohaliea rubra Type Strain DSM 19751, Isolated from Coastal Seawater of the Mediterranean Sea.</title>
        <authorList>
            <person name="Spring S."/>
            <person name="Fiebig A."/>
            <person name="Riedel T."/>
            <person name="Goker M."/>
            <person name="Klenk H.P."/>
        </authorList>
    </citation>
    <scope>NUCLEOTIDE SEQUENCE [LARGE SCALE GENOMIC DNA]</scope>
    <source>
        <strain evidence="3 4">DSM 19751</strain>
    </source>
</reference>
<dbReference type="HOGENOM" id="CLU_110739_1_1_6"/>
<dbReference type="EMBL" id="AUVB01000043">
    <property type="protein sequence ID" value="KGE03893.1"/>
    <property type="molecule type" value="Genomic_DNA"/>
</dbReference>
<dbReference type="AlphaFoldDB" id="A0A095VS15"/>
<evidence type="ECO:0000256" key="1">
    <source>
        <dbReference type="SAM" id="MobiDB-lite"/>
    </source>
</evidence>
<dbReference type="Pfam" id="PF13511">
    <property type="entry name" value="DUF4124"/>
    <property type="match status" value="1"/>
</dbReference>
<evidence type="ECO:0000313" key="4">
    <source>
        <dbReference type="Proteomes" id="UP000029640"/>
    </source>
</evidence>
<evidence type="ECO:0000313" key="3">
    <source>
        <dbReference type="EMBL" id="KGE03893.1"/>
    </source>
</evidence>
<comment type="caution">
    <text evidence="3">The sequence shown here is derived from an EMBL/GenBank/DDBJ whole genome shotgun (WGS) entry which is preliminary data.</text>
</comment>
<dbReference type="STRING" id="1265313.HRUBRA_01510"/>